<feature type="compositionally biased region" description="Basic residues" evidence="3">
    <location>
        <begin position="1"/>
        <end position="24"/>
    </location>
</feature>
<dbReference type="InterPro" id="IPR003653">
    <property type="entry name" value="Peptidase_C48_C"/>
</dbReference>
<dbReference type="SUPFAM" id="SSF54001">
    <property type="entry name" value="Cysteine proteinases"/>
    <property type="match status" value="1"/>
</dbReference>
<protein>
    <recommendedName>
        <fullName evidence="4">Ubiquitin-like protease family profile domain-containing protein</fullName>
    </recommendedName>
</protein>
<dbReference type="EMBL" id="MN739505">
    <property type="protein sequence ID" value="QHT08995.1"/>
    <property type="molecule type" value="Genomic_DNA"/>
</dbReference>
<feature type="region of interest" description="Disordered" evidence="3">
    <location>
        <begin position="1"/>
        <end position="34"/>
    </location>
</feature>
<accession>A0A6C0CZW4</accession>
<keyword evidence="1" id="KW-0645">Protease</keyword>
<dbReference type="InterPro" id="IPR038765">
    <property type="entry name" value="Papain-like_cys_pep_sf"/>
</dbReference>
<dbReference type="AlphaFoldDB" id="A0A6C0CZW4"/>
<dbReference type="GO" id="GO:0008234">
    <property type="term" value="F:cysteine-type peptidase activity"/>
    <property type="evidence" value="ECO:0007669"/>
    <property type="project" value="InterPro"/>
</dbReference>
<organism evidence="5">
    <name type="scientific">viral metagenome</name>
    <dbReference type="NCBI Taxonomy" id="1070528"/>
    <lineage>
        <taxon>unclassified sequences</taxon>
        <taxon>metagenomes</taxon>
        <taxon>organismal metagenomes</taxon>
    </lineage>
</organism>
<evidence type="ECO:0000256" key="1">
    <source>
        <dbReference type="ARBA" id="ARBA00022670"/>
    </source>
</evidence>
<dbReference type="Pfam" id="PF02902">
    <property type="entry name" value="Peptidase_C48"/>
    <property type="match status" value="1"/>
</dbReference>
<name>A0A6C0CZW4_9ZZZZ</name>
<proteinExistence type="predicted"/>
<keyword evidence="2" id="KW-0378">Hydrolase</keyword>
<evidence type="ECO:0000256" key="2">
    <source>
        <dbReference type="ARBA" id="ARBA00022801"/>
    </source>
</evidence>
<dbReference type="GO" id="GO:0006508">
    <property type="term" value="P:proteolysis"/>
    <property type="evidence" value="ECO:0007669"/>
    <property type="project" value="UniProtKB-KW"/>
</dbReference>
<dbReference type="Gene3D" id="3.40.395.10">
    <property type="entry name" value="Adenoviral Proteinase, Chain A"/>
    <property type="match status" value="1"/>
</dbReference>
<reference evidence="5" key="1">
    <citation type="journal article" date="2020" name="Nature">
        <title>Giant virus diversity and host interactions through global metagenomics.</title>
        <authorList>
            <person name="Schulz F."/>
            <person name="Roux S."/>
            <person name="Paez-Espino D."/>
            <person name="Jungbluth S."/>
            <person name="Walsh D.A."/>
            <person name="Denef V.J."/>
            <person name="McMahon K.D."/>
            <person name="Konstantinidis K.T."/>
            <person name="Eloe-Fadrosh E.A."/>
            <person name="Kyrpides N.C."/>
            <person name="Woyke T."/>
        </authorList>
    </citation>
    <scope>NUCLEOTIDE SEQUENCE</scope>
    <source>
        <strain evidence="5">GVMAG-M-3300023109-53</strain>
    </source>
</reference>
<evidence type="ECO:0000259" key="4">
    <source>
        <dbReference type="PROSITE" id="PS50600"/>
    </source>
</evidence>
<evidence type="ECO:0000313" key="5">
    <source>
        <dbReference type="EMBL" id="QHT08995.1"/>
    </source>
</evidence>
<evidence type="ECO:0000256" key="3">
    <source>
        <dbReference type="SAM" id="MobiDB-lite"/>
    </source>
</evidence>
<dbReference type="PROSITE" id="PS50600">
    <property type="entry name" value="ULP_PROTEASE"/>
    <property type="match status" value="1"/>
</dbReference>
<feature type="domain" description="Ubiquitin-like protease family profile" evidence="4">
    <location>
        <begin position="103"/>
        <end position="272"/>
    </location>
</feature>
<sequence length="302" mass="36094">MKISRRHKRTRSNSKKNNKSHKNKDKLNKDNCSPNPNKNGFSCYTDNALHKMRKLWNIRHPRNKIKSNDPKEIWKSLKNNLASSCDKESCWLRSKFMKGNVDSELLNYTFAPKAPTEWKMKPDEWLSSVDIESVMKQYEKFYKCFVFLGPSPIDYDRHKLYGECVWEEICKFNLSEEIKKNKNKIGVIFNTHPHYKSGEHWISMFINIKKKYIIYFDSNGNEPPSEVNKFVDTIISQGKQLGIDFHYYKNTIEHQETESECGMYCLYFIVEMLKDRSPTYFLKNKIDDEEVFKLRKKYFNIH</sequence>